<dbReference type="KEGG" id="omr:OXIME_001287"/>
<evidence type="ECO:0000313" key="2">
    <source>
        <dbReference type="EMBL" id="WYY00704.1"/>
    </source>
</evidence>
<dbReference type="Proteomes" id="UP001451606">
    <property type="component" value="Chromosome"/>
</dbReference>
<keyword evidence="3" id="KW-1185">Reference proteome</keyword>
<dbReference type="Pfam" id="PF00121">
    <property type="entry name" value="TIM"/>
    <property type="match status" value="1"/>
</dbReference>
<dbReference type="GO" id="GO:0004807">
    <property type="term" value="F:triose-phosphate isomerase activity"/>
    <property type="evidence" value="ECO:0007669"/>
    <property type="project" value="UniProtKB-EC"/>
</dbReference>
<dbReference type="InterPro" id="IPR013785">
    <property type="entry name" value="Aldolase_TIM"/>
</dbReference>
<gene>
    <name evidence="2" type="ORF">OXIME_001287</name>
</gene>
<organism evidence="2 3">
    <name type="scientific">Oxyplasma meridianum</name>
    <dbReference type="NCBI Taxonomy" id="3073602"/>
    <lineage>
        <taxon>Archaea</taxon>
        <taxon>Methanobacteriati</taxon>
        <taxon>Thermoplasmatota</taxon>
        <taxon>Thermoplasmata</taxon>
        <taxon>Thermoplasmatales</taxon>
        <taxon>Thermoplasmataceae</taxon>
        <taxon>Oxyplasma</taxon>
    </lineage>
</organism>
<evidence type="ECO:0000313" key="3">
    <source>
        <dbReference type="Proteomes" id="UP001451606"/>
    </source>
</evidence>
<dbReference type="AlphaFoldDB" id="A0AAX4NHM1"/>
<reference evidence="2 3" key="1">
    <citation type="submission" date="2023-09" db="EMBL/GenBank/DDBJ databases">
        <authorList>
            <person name="Golyshina O.V."/>
            <person name="Lunev E.A."/>
            <person name="Bargiela R."/>
            <person name="Gaines M.C."/>
            <person name="Daum B."/>
            <person name="Bale N.J."/>
            <person name="Koenen M."/>
            <person name="Sinninghe Damst J.S."/>
            <person name="Yakimov M."/>
            <person name="Golyshin P.N."/>
        </authorList>
    </citation>
    <scope>NUCLEOTIDE SEQUENCE [LARGE SCALE GENOMIC DNA]</scope>
    <source>
        <strain evidence="2 3">M1</strain>
    </source>
</reference>
<dbReference type="SUPFAM" id="SSF51351">
    <property type="entry name" value="Triosephosphate isomerase (TIM)"/>
    <property type="match status" value="1"/>
</dbReference>
<protein>
    <submittedName>
        <fullName evidence="2">Triose-phosphate isomerase</fullName>
        <ecNumber evidence="2">5.3.1.1</ecNumber>
    </submittedName>
</protein>
<dbReference type="RefSeq" id="WP_393971037.1">
    <property type="nucleotide sequence ID" value="NZ_CP133772.1"/>
</dbReference>
<proteinExistence type="predicted"/>
<dbReference type="Gene3D" id="3.20.20.70">
    <property type="entry name" value="Aldolase class I"/>
    <property type="match status" value="1"/>
</dbReference>
<evidence type="ECO:0000256" key="1">
    <source>
        <dbReference type="ARBA" id="ARBA00023235"/>
    </source>
</evidence>
<dbReference type="EC" id="5.3.1.1" evidence="2"/>
<dbReference type="NCBIfam" id="NF003302">
    <property type="entry name" value="PRK04302.1"/>
    <property type="match status" value="1"/>
</dbReference>
<dbReference type="GeneID" id="95968024"/>
<dbReference type="CDD" id="cd00311">
    <property type="entry name" value="TIM"/>
    <property type="match status" value="1"/>
</dbReference>
<dbReference type="InterPro" id="IPR000652">
    <property type="entry name" value="Triosephosphate_isomerase"/>
</dbReference>
<dbReference type="InterPro" id="IPR035990">
    <property type="entry name" value="TIM_sf"/>
</dbReference>
<dbReference type="PROSITE" id="PS51440">
    <property type="entry name" value="TIM_2"/>
    <property type="match status" value="1"/>
</dbReference>
<name>A0AAX4NHM1_9ARCH</name>
<sequence length="225" mass="24018">MGNPHTVIVNLKNYKESTGQNLIGFLGSLKGIENEKNVRIIMAVSPLDLVNAKKYSSYEIFSQTVDPVPKGAFTGKIPIEGLLEIDVKGSLVNHSENRIGSEKIESIMGISKKLNFETVICVESLEEARRYAPMKPEFIAYEPPELIGGEVSVTTAAPSIIRDVVDACSGSDVKVLVGAGVKNADDANKSIELGAHGVLIASGIVKSHDPLKSLKGIIQGITDSC</sequence>
<accession>A0AAX4NHM1</accession>
<dbReference type="EMBL" id="CP133772">
    <property type="protein sequence ID" value="WYY00704.1"/>
    <property type="molecule type" value="Genomic_DNA"/>
</dbReference>
<keyword evidence="1 2" id="KW-0413">Isomerase</keyword>